<dbReference type="RefSeq" id="WP_109307377.1">
    <property type="nucleotide sequence ID" value="NZ_BJUF01000056.1"/>
</dbReference>
<dbReference type="Proteomes" id="UP000245938">
    <property type="component" value="Unassembled WGS sequence"/>
</dbReference>
<dbReference type="AlphaFoldDB" id="A0A2U3AG89"/>
<sequence length="184" mass="21097">MFKITFGKTRYNADKLMIDDSNNQLQLGNGFVMTNLCANVSLHDFLAYVNKHYHLGDNIINADIWYSRNGGSENNTNYIVERLDINTAPSTEPSFERLLFIDERQVHNYGVKIMDVEGDLILLMTPRFVYTIRLSQGELHNLAQFKEAIAHEKTLTMPILTKIVQKLTQQNTIALSSHAYNRNS</sequence>
<keyword evidence="2" id="KW-1185">Reference proteome</keyword>
<comment type="caution">
    <text evidence="1">The sequence shown here is derived from an EMBL/GenBank/DDBJ whole genome shotgun (WGS) entry which is preliminary data.</text>
</comment>
<name>A0A2U3AG89_9BACL</name>
<proteinExistence type="predicted"/>
<reference evidence="1 2" key="1">
    <citation type="submission" date="2018-05" db="EMBL/GenBank/DDBJ databases">
        <title>Kurthia sibirica genome sequence.</title>
        <authorList>
            <person name="Maclea K.S."/>
            <person name="Goen A.E."/>
        </authorList>
    </citation>
    <scope>NUCLEOTIDE SEQUENCE [LARGE SCALE GENOMIC DNA]</scope>
    <source>
        <strain evidence="1 2">ATCC 49154</strain>
    </source>
</reference>
<protein>
    <submittedName>
        <fullName evidence="1">Uncharacterized protein</fullName>
    </submittedName>
</protein>
<evidence type="ECO:0000313" key="2">
    <source>
        <dbReference type="Proteomes" id="UP000245938"/>
    </source>
</evidence>
<dbReference type="EMBL" id="QFVR01000033">
    <property type="protein sequence ID" value="PWI23563.1"/>
    <property type="molecule type" value="Genomic_DNA"/>
</dbReference>
<dbReference type="OrthoDB" id="9971442at2"/>
<evidence type="ECO:0000313" key="1">
    <source>
        <dbReference type="EMBL" id="PWI23563.1"/>
    </source>
</evidence>
<gene>
    <name evidence="1" type="ORF">DEX24_15940</name>
</gene>
<accession>A0A2U3AG89</accession>
<organism evidence="1 2">
    <name type="scientific">Kurthia sibirica</name>
    <dbReference type="NCBI Taxonomy" id="202750"/>
    <lineage>
        <taxon>Bacteria</taxon>
        <taxon>Bacillati</taxon>
        <taxon>Bacillota</taxon>
        <taxon>Bacilli</taxon>
        <taxon>Bacillales</taxon>
        <taxon>Caryophanaceae</taxon>
        <taxon>Kurthia</taxon>
    </lineage>
</organism>